<evidence type="ECO:0000313" key="1">
    <source>
        <dbReference type="EMBL" id="MCW1932635.1"/>
    </source>
</evidence>
<organism evidence="1 2">
    <name type="scientific">Pararhodobacter zhoushanensis</name>
    <dbReference type="NCBI Taxonomy" id="2479545"/>
    <lineage>
        <taxon>Bacteria</taxon>
        <taxon>Pseudomonadati</taxon>
        <taxon>Pseudomonadota</taxon>
        <taxon>Alphaproteobacteria</taxon>
        <taxon>Rhodobacterales</taxon>
        <taxon>Paracoccaceae</taxon>
        <taxon>Pararhodobacter</taxon>
    </lineage>
</organism>
<dbReference type="EMBL" id="JAPDFL010000001">
    <property type="protein sequence ID" value="MCW1932635.1"/>
    <property type="molecule type" value="Genomic_DNA"/>
</dbReference>
<sequence length="81" mass="8817">MSPGKSSRRRALTYRQHFAAAWSQFVRESFDSPEHAAHLFGVDGSTARKWWEGSHAPSGFAVGYAFSLAPDAASRFLGGSV</sequence>
<accession>A0ABT3GYR8</accession>
<evidence type="ECO:0000313" key="2">
    <source>
        <dbReference type="Proteomes" id="UP001208938"/>
    </source>
</evidence>
<name>A0ABT3GYR8_9RHOB</name>
<dbReference type="Proteomes" id="UP001208938">
    <property type="component" value="Unassembled WGS sequence"/>
</dbReference>
<reference evidence="1 2" key="1">
    <citation type="submission" date="2022-10" db="EMBL/GenBank/DDBJ databases">
        <title>Pararhodobacter sp. nov., isolated from marine algae.</title>
        <authorList>
            <person name="Choi B.J."/>
            <person name="Kim J.M."/>
            <person name="Lee J.K."/>
            <person name="Choi D.G."/>
            <person name="Jeon C.O."/>
        </authorList>
    </citation>
    <scope>NUCLEOTIDE SEQUENCE [LARGE SCALE GENOMIC DNA]</scope>
    <source>
        <strain evidence="1 2">ZQ420</strain>
    </source>
</reference>
<gene>
    <name evidence="1" type="ORF">OKW52_10295</name>
</gene>
<protein>
    <recommendedName>
        <fullName evidence="3">Helix-turn-helix domain-containing protein</fullName>
    </recommendedName>
</protein>
<dbReference type="RefSeq" id="WP_264505620.1">
    <property type="nucleotide sequence ID" value="NZ_JAPDFL010000001.1"/>
</dbReference>
<evidence type="ECO:0008006" key="3">
    <source>
        <dbReference type="Google" id="ProtNLM"/>
    </source>
</evidence>
<keyword evidence="2" id="KW-1185">Reference proteome</keyword>
<proteinExistence type="predicted"/>
<comment type="caution">
    <text evidence="1">The sequence shown here is derived from an EMBL/GenBank/DDBJ whole genome shotgun (WGS) entry which is preliminary data.</text>
</comment>